<reference evidence="1" key="1">
    <citation type="submission" date="2021-03" db="EMBL/GenBank/DDBJ databases">
        <authorList>
            <consortium name="DOE Joint Genome Institute"/>
            <person name="Ahrendt S."/>
            <person name="Looney B.P."/>
            <person name="Miyauchi S."/>
            <person name="Morin E."/>
            <person name="Drula E."/>
            <person name="Courty P.E."/>
            <person name="Chicoki N."/>
            <person name="Fauchery L."/>
            <person name="Kohler A."/>
            <person name="Kuo A."/>
            <person name="Labutti K."/>
            <person name="Pangilinan J."/>
            <person name="Lipzen A."/>
            <person name="Riley R."/>
            <person name="Andreopoulos W."/>
            <person name="He G."/>
            <person name="Johnson J."/>
            <person name="Barry K.W."/>
            <person name="Grigoriev I.V."/>
            <person name="Nagy L."/>
            <person name="Hibbett D."/>
            <person name="Henrissat B."/>
            <person name="Matheny P.B."/>
            <person name="Labbe J."/>
            <person name="Martin F."/>
        </authorList>
    </citation>
    <scope>NUCLEOTIDE SEQUENCE</scope>
    <source>
        <strain evidence="1">HHB10654</strain>
    </source>
</reference>
<accession>A0ACB8TK98</accession>
<evidence type="ECO:0000313" key="1">
    <source>
        <dbReference type="EMBL" id="KAI0068883.1"/>
    </source>
</evidence>
<reference evidence="1" key="2">
    <citation type="journal article" date="2022" name="New Phytol.">
        <title>Evolutionary transition to the ectomycorrhizal habit in the genomes of a hyperdiverse lineage of mushroom-forming fungi.</title>
        <authorList>
            <person name="Looney B."/>
            <person name="Miyauchi S."/>
            <person name="Morin E."/>
            <person name="Drula E."/>
            <person name="Courty P.E."/>
            <person name="Kohler A."/>
            <person name="Kuo A."/>
            <person name="LaButti K."/>
            <person name="Pangilinan J."/>
            <person name="Lipzen A."/>
            <person name="Riley R."/>
            <person name="Andreopoulos W."/>
            <person name="He G."/>
            <person name="Johnson J."/>
            <person name="Nolan M."/>
            <person name="Tritt A."/>
            <person name="Barry K.W."/>
            <person name="Grigoriev I.V."/>
            <person name="Nagy L.G."/>
            <person name="Hibbett D."/>
            <person name="Henrissat B."/>
            <person name="Matheny P.B."/>
            <person name="Labbe J."/>
            <person name="Martin F.M."/>
        </authorList>
    </citation>
    <scope>NUCLEOTIDE SEQUENCE</scope>
    <source>
        <strain evidence="1">HHB10654</strain>
    </source>
</reference>
<dbReference type="EMBL" id="MU277187">
    <property type="protein sequence ID" value="KAI0068883.1"/>
    <property type="molecule type" value="Genomic_DNA"/>
</dbReference>
<protein>
    <submittedName>
        <fullName evidence="1">Uncharacterized protein</fullName>
    </submittedName>
</protein>
<name>A0ACB8TK98_9AGAM</name>
<dbReference type="Proteomes" id="UP000814140">
    <property type="component" value="Unassembled WGS sequence"/>
</dbReference>
<sequence length="505" mass="56054">MLRAPLCIQHEVPFPAPPTLADIQRMEPDLSPTSMWRRASDVDCTLFPSFQLDPRHKDSPYTHASHGVIRRPVLRDSEQDLRMGFSYDVHVTSLDGGHCGSVRDGRPSGTWQGVAADGRTQVQTSRYGDLPCKDERLTRSVIKQNTEASSNEKQTLSALAEWITGYIFALVDTGRLPDEAAANRLVLWRSTVAFKAAGRQIRLILEATVMPHSAVFLALWYIFRLPVSHHSVVYAQDTARIRFQDSLLGSDMPSIMEVRAVRIFMAGIMLADKWINDHTFHLKTWQEITGISCRTLNRLENAALAAFSYNLHVTPSEWQQWMGHIAHWHGCLAQIHLLATRHTASHTCITDSVCNVIAASVPDAGSRGADAPQFLPRLTVSSGQANAGAVQASPVHVVQPPRHHNKIMLPPPDEWSPEADPIVWRPSRIMGTAPCASQKHGTRQTFTGHPTRTGYAMERSLEPGSVGDDKRTFMMSSKGYSAALSATEWLWGTNALSSLPWLALR</sequence>
<keyword evidence="2" id="KW-1185">Reference proteome</keyword>
<gene>
    <name evidence="1" type="ORF">BV25DRAFT_59643</name>
</gene>
<comment type="caution">
    <text evidence="1">The sequence shown here is derived from an EMBL/GenBank/DDBJ whole genome shotgun (WGS) entry which is preliminary data.</text>
</comment>
<evidence type="ECO:0000313" key="2">
    <source>
        <dbReference type="Proteomes" id="UP000814140"/>
    </source>
</evidence>
<organism evidence="1 2">
    <name type="scientific">Artomyces pyxidatus</name>
    <dbReference type="NCBI Taxonomy" id="48021"/>
    <lineage>
        <taxon>Eukaryota</taxon>
        <taxon>Fungi</taxon>
        <taxon>Dikarya</taxon>
        <taxon>Basidiomycota</taxon>
        <taxon>Agaricomycotina</taxon>
        <taxon>Agaricomycetes</taxon>
        <taxon>Russulales</taxon>
        <taxon>Auriscalpiaceae</taxon>
        <taxon>Artomyces</taxon>
    </lineage>
</organism>
<proteinExistence type="predicted"/>